<reference evidence="2" key="1">
    <citation type="journal article" date="2020" name="Stud. Mycol.">
        <title>101 Dothideomycetes genomes: a test case for predicting lifestyles and emergence of pathogens.</title>
        <authorList>
            <person name="Haridas S."/>
            <person name="Albert R."/>
            <person name="Binder M."/>
            <person name="Bloem J."/>
            <person name="Labutti K."/>
            <person name="Salamov A."/>
            <person name="Andreopoulos B."/>
            <person name="Baker S."/>
            <person name="Barry K."/>
            <person name="Bills G."/>
            <person name="Bluhm B."/>
            <person name="Cannon C."/>
            <person name="Castanera R."/>
            <person name="Culley D."/>
            <person name="Daum C."/>
            <person name="Ezra D."/>
            <person name="Gonzalez J."/>
            <person name="Henrissat B."/>
            <person name="Kuo A."/>
            <person name="Liang C."/>
            <person name="Lipzen A."/>
            <person name="Lutzoni F."/>
            <person name="Magnuson J."/>
            <person name="Mondo S."/>
            <person name="Nolan M."/>
            <person name="Ohm R."/>
            <person name="Pangilinan J."/>
            <person name="Park H.-J."/>
            <person name="Ramirez L."/>
            <person name="Alfaro M."/>
            <person name="Sun H."/>
            <person name="Tritt A."/>
            <person name="Yoshinaga Y."/>
            <person name="Zwiers L.-H."/>
            <person name="Turgeon B."/>
            <person name="Goodwin S."/>
            <person name="Spatafora J."/>
            <person name="Crous P."/>
            <person name="Grigoriev I."/>
        </authorList>
    </citation>
    <scope>NUCLEOTIDE SEQUENCE</scope>
    <source>
        <strain evidence="2">CBS 122681</strain>
    </source>
</reference>
<accession>A0A6A6SXB0</accession>
<evidence type="ECO:0000313" key="2">
    <source>
        <dbReference type="EMBL" id="KAF2651108.1"/>
    </source>
</evidence>
<dbReference type="EMBL" id="MU004434">
    <property type="protein sequence ID" value="KAF2651108.1"/>
    <property type="molecule type" value="Genomic_DNA"/>
</dbReference>
<dbReference type="InterPro" id="IPR010730">
    <property type="entry name" value="HET"/>
</dbReference>
<keyword evidence="3" id="KW-1185">Reference proteome</keyword>
<dbReference type="PANTHER" id="PTHR24148:SF73">
    <property type="entry name" value="HET DOMAIN PROTEIN (AFU_ORTHOLOGUE AFUA_8G01020)"/>
    <property type="match status" value="1"/>
</dbReference>
<dbReference type="OrthoDB" id="3801331at2759"/>
<protein>
    <recommendedName>
        <fullName evidence="1">Heterokaryon incompatibility domain-containing protein</fullName>
    </recommendedName>
</protein>
<dbReference type="PANTHER" id="PTHR24148">
    <property type="entry name" value="ANKYRIN REPEAT DOMAIN-CONTAINING PROTEIN 39 HOMOLOG-RELATED"/>
    <property type="match status" value="1"/>
</dbReference>
<dbReference type="Pfam" id="PF06985">
    <property type="entry name" value="HET"/>
    <property type="match status" value="1"/>
</dbReference>
<gene>
    <name evidence="2" type="ORF">K491DRAFT_103718</name>
</gene>
<proteinExistence type="predicted"/>
<name>A0A6A6SXB0_9PLEO</name>
<dbReference type="AlphaFoldDB" id="A0A6A6SXB0"/>
<dbReference type="Proteomes" id="UP000799324">
    <property type="component" value="Unassembled WGS sequence"/>
</dbReference>
<organism evidence="2 3">
    <name type="scientific">Lophiostoma macrostomum CBS 122681</name>
    <dbReference type="NCBI Taxonomy" id="1314788"/>
    <lineage>
        <taxon>Eukaryota</taxon>
        <taxon>Fungi</taxon>
        <taxon>Dikarya</taxon>
        <taxon>Ascomycota</taxon>
        <taxon>Pezizomycotina</taxon>
        <taxon>Dothideomycetes</taxon>
        <taxon>Pleosporomycetidae</taxon>
        <taxon>Pleosporales</taxon>
        <taxon>Lophiostomataceae</taxon>
        <taxon>Lophiostoma</taxon>
    </lineage>
</organism>
<evidence type="ECO:0000259" key="1">
    <source>
        <dbReference type="Pfam" id="PF06985"/>
    </source>
</evidence>
<evidence type="ECO:0000313" key="3">
    <source>
        <dbReference type="Proteomes" id="UP000799324"/>
    </source>
</evidence>
<feature type="domain" description="Heterokaryon incompatibility" evidence="1">
    <location>
        <begin position="1"/>
        <end position="80"/>
    </location>
</feature>
<dbReference type="InterPro" id="IPR052895">
    <property type="entry name" value="HetReg/Transcr_Mod"/>
</dbReference>
<sequence length="368" mass="41829">MGKIYSCAKQVFAWLGGQVQVGQGLALLQDIISLHENSEDVWKGMQLAAQLMVAEGSQKISYAFQEALAKYWRRAWITQEIALSHKVKLLAHDTEVDLSQVRQRSTLFSLRSQLTLPGGGILKVYDLWNLATHILSETTRPSRAQWRPRNLYRLLADFKYRDCLIPRDRVFSLVSMCQEGPRFKVDYQMHDFDLVQYICGVSLERLCICNALDIPTTLNLPGGPLEEHEADVPQREGLFLEVDVGCAEKQARTCATCTNCSIMINWPSMNSQSRYVCLDSMCRNVQGHLCWHGSYVGFYDPSTFGGVKYMGNHGVVSQDSDGSRCTLRLSLTFLQLLDFEREKKSECPSCSKSRTQDEEVVRFIRKVD</sequence>